<evidence type="ECO:0000256" key="2">
    <source>
        <dbReference type="SAM" id="MobiDB-lite"/>
    </source>
</evidence>
<reference evidence="5" key="1">
    <citation type="journal article" date="2014" name="PLoS Negl. Trop. Dis.">
        <title>An updated insight into the Sialotranscriptome of Triatoma infestans: developmental stage and geographic variations.</title>
        <authorList>
            <person name="Schwarz A."/>
            <person name="Medrano-Mercado N."/>
            <person name="Schaub G.A."/>
            <person name="Struchiner C.J."/>
            <person name="Bargues M.D."/>
            <person name="Levy M.Z."/>
            <person name="Ribeiro J.M."/>
        </authorList>
    </citation>
    <scope>NUCLEOTIDE SEQUENCE</scope>
    <source>
        <strain evidence="5">Chile</strain>
        <tissue evidence="5">Salivary glands</tissue>
    </source>
</reference>
<dbReference type="Gene3D" id="1.10.260.100">
    <property type="match status" value="2"/>
</dbReference>
<sequence>MAEGEEESKKSINVVVKTTKDKQTVEVEEDATIKDFKELVSKKFSCAVEHVCLIFAGKIMKDPETLKTHNIKDGVVVHLVIRTSNQQPNNATASAQQQNTAGNTGSSGTGTGAGNFPFNFAGGFASGLSGLGLNSTSLMDLQQRMQRELFTNPESLSQIMNNPLVQQLMSDPNSMRQLIMSNPQMQELVDRNPEINHMLNNPELLRQTMELARNPSMLQELMRTQDRAMSNLESIPGGYNALQRMYRDIQEPMLNAASEQFGQNPFANLVSGNSEGANNPQQGQENVDPLPNPWSGGNAATRNGSNTGSSAGTDSGGGNTSGNTAAAAGSGGMGNLFTSAGMQSLMQQMIDNPQLMQNMLQAPYMQSILQTMSADPAFASTMLSQNPLLANNPQLQSQMREMMPQLLAQLQNPEVQNLITNPQALGAIQQIQQGLEQLQAAAPSLASSMGLSGGGLPSLNPINNATQRTDTTATTGGGNNTTSTTSPQQYYMSQVASALSRVVQNNSSSLPPEERYRSQLEQLTAMGFLNHEANIQALIATFGDVNAAVERLLNNGQLQPQS</sequence>
<dbReference type="SUPFAM" id="SSF46934">
    <property type="entry name" value="UBA-like"/>
    <property type="match status" value="1"/>
</dbReference>
<dbReference type="AlphaFoldDB" id="A0A023F234"/>
<proteinExistence type="evidence at transcript level"/>
<protein>
    <recommendedName>
        <fullName evidence="1">Ubiquilin-like protein</fullName>
    </recommendedName>
</protein>
<dbReference type="FunFam" id="3.10.20.90:FF:000095">
    <property type="entry name" value="Ubiquilin 4"/>
    <property type="match status" value="1"/>
</dbReference>
<dbReference type="SMART" id="SM00165">
    <property type="entry name" value="UBA"/>
    <property type="match status" value="1"/>
</dbReference>
<feature type="compositionally biased region" description="Low complexity" evidence="2">
    <location>
        <begin position="87"/>
        <end position="104"/>
    </location>
</feature>
<dbReference type="Gene3D" id="1.10.8.10">
    <property type="entry name" value="DNA helicase RuvA subunit, C-terminal domain"/>
    <property type="match status" value="1"/>
</dbReference>
<dbReference type="GO" id="GO:0006511">
    <property type="term" value="P:ubiquitin-dependent protein catabolic process"/>
    <property type="evidence" value="ECO:0007669"/>
    <property type="project" value="TreeGrafter"/>
</dbReference>
<dbReference type="SUPFAM" id="SSF54236">
    <property type="entry name" value="Ubiquitin-like"/>
    <property type="match status" value="1"/>
</dbReference>
<dbReference type="PROSITE" id="PS50053">
    <property type="entry name" value="UBIQUITIN_2"/>
    <property type="match status" value="1"/>
</dbReference>
<dbReference type="SMART" id="SM00213">
    <property type="entry name" value="UBQ"/>
    <property type="match status" value="1"/>
</dbReference>
<dbReference type="InterPro" id="IPR009060">
    <property type="entry name" value="UBA-like_sf"/>
</dbReference>
<name>A0A023F234_TRIIF</name>
<dbReference type="PANTHER" id="PTHR10677">
    <property type="entry name" value="UBIQUILIN"/>
    <property type="match status" value="1"/>
</dbReference>
<dbReference type="PANTHER" id="PTHR10677:SF3">
    <property type="entry name" value="FI07626P-RELATED"/>
    <property type="match status" value="1"/>
</dbReference>
<evidence type="ECO:0000259" key="3">
    <source>
        <dbReference type="PROSITE" id="PS50030"/>
    </source>
</evidence>
<dbReference type="GO" id="GO:0031593">
    <property type="term" value="F:polyubiquitin modification-dependent protein binding"/>
    <property type="evidence" value="ECO:0007669"/>
    <property type="project" value="TreeGrafter"/>
</dbReference>
<feature type="region of interest" description="Disordered" evidence="2">
    <location>
        <begin position="87"/>
        <end position="110"/>
    </location>
</feature>
<feature type="compositionally biased region" description="Low complexity" evidence="2">
    <location>
        <begin position="301"/>
        <end position="313"/>
    </location>
</feature>
<dbReference type="SMART" id="SM00727">
    <property type="entry name" value="STI1"/>
    <property type="match status" value="4"/>
</dbReference>
<feature type="domain" description="Ubiquitin-like" evidence="4">
    <location>
        <begin position="12"/>
        <end position="86"/>
    </location>
</feature>
<dbReference type="InterPro" id="IPR006636">
    <property type="entry name" value="STI1_HS-bd"/>
</dbReference>
<evidence type="ECO:0000259" key="4">
    <source>
        <dbReference type="PROSITE" id="PS50053"/>
    </source>
</evidence>
<dbReference type="InterPro" id="IPR029071">
    <property type="entry name" value="Ubiquitin-like_domsf"/>
</dbReference>
<dbReference type="CDD" id="cd01808">
    <property type="entry name" value="Ubl_PLICs"/>
    <property type="match status" value="1"/>
</dbReference>
<evidence type="ECO:0000313" key="5">
    <source>
        <dbReference type="EMBL" id="JAC15632.1"/>
    </source>
</evidence>
<dbReference type="EMBL" id="GBBI01003080">
    <property type="protein sequence ID" value="JAC15632.1"/>
    <property type="molecule type" value="mRNA"/>
</dbReference>
<dbReference type="InterPro" id="IPR015496">
    <property type="entry name" value="Ubiquilin"/>
</dbReference>
<dbReference type="InterPro" id="IPR000626">
    <property type="entry name" value="Ubiquitin-like_dom"/>
</dbReference>
<dbReference type="GO" id="GO:0005829">
    <property type="term" value="C:cytosol"/>
    <property type="evidence" value="ECO:0007669"/>
    <property type="project" value="TreeGrafter"/>
</dbReference>
<feature type="compositionally biased region" description="Low complexity" evidence="2">
    <location>
        <begin position="462"/>
        <end position="485"/>
    </location>
</feature>
<dbReference type="Pfam" id="PF23195">
    <property type="entry name" value="UBQLN1"/>
    <property type="match status" value="1"/>
</dbReference>
<dbReference type="FunFam" id="1.10.8.10:FF:000077">
    <property type="entry name" value="Ubiquilin like"/>
    <property type="match status" value="1"/>
</dbReference>
<dbReference type="InterPro" id="IPR015940">
    <property type="entry name" value="UBA"/>
</dbReference>
<dbReference type="CDD" id="cd14399">
    <property type="entry name" value="UBA_PLICs"/>
    <property type="match status" value="1"/>
</dbReference>
<feature type="domain" description="UBA" evidence="3">
    <location>
        <begin position="511"/>
        <end position="555"/>
    </location>
</feature>
<accession>A0A023F234</accession>
<dbReference type="Pfam" id="PF00240">
    <property type="entry name" value="ubiquitin"/>
    <property type="match status" value="1"/>
</dbReference>
<feature type="compositionally biased region" description="Polar residues" evidence="2">
    <location>
        <begin position="265"/>
        <end position="285"/>
    </location>
</feature>
<dbReference type="FunFam" id="1.10.260.100:FF:000001">
    <property type="entry name" value="Ubiquilin 1"/>
    <property type="match status" value="1"/>
</dbReference>
<organism evidence="5">
    <name type="scientific">Triatoma infestans</name>
    <name type="common">Assassin bug</name>
    <dbReference type="NCBI Taxonomy" id="30076"/>
    <lineage>
        <taxon>Eukaryota</taxon>
        <taxon>Metazoa</taxon>
        <taxon>Ecdysozoa</taxon>
        <taxon>Arthropoda</taxon>
        <taxon>Hexapoda</taxon>
        <taxon>Insecta</taxon>
        <taxon>Pterygota</taxon>
        <taxon>Neoptera</taxon>
        <taxon>Paraneoptera</taxon>
        <taxon>Hemiptera</taxon>
        <taxon>Heteroptera</taxon>
        <taxon>Panheteroptera</taxon>
        <taxon>Cimicomorpha</taxon>
        <taxon>Reduviidae</taxon>
        <taxon>Triatominae</taxon>
        <taxon>Triatoma</taxon>
    </lineage>
</organism>
<dbReference type="Gene3D" id="3.10.20.90">
    <property type="entry name" value="Phosphatidylinositol 3-kinase Catalytic Subunit, Chain A, domain 1"/>
    <property type="match status" value="1"/>
</dbReference>
<feature type="region of interest" description="Disordered" evidence="2">
    <location>
        <begin position="462"/>
        <end position="487"/>
    </location>
</feature>
<feature type="region of interest" description="Disordered" evidence="2">
    <location>
        <begin position="265"/>
        <end position="326"/>
    </location>
</feature>
<dbReference type="PROSITE" id="PS50030">
    <property type="entry name" value="UBA"/>
    <property type="match status" value="1"/>
</dbReference>
<dbReference type="Pfam" id="PF00627">
    <property type="entry name" value="UBA"/>
    <property type="match status" value="1"/>
</dbReference>
<evidence type="ECO:0000256" key="1">
    <source>
        <dbReference type="ARBA" id="ARBA00074668"/>
    </source>
</evidence>